<gene>
    <name evidence="1" type="ORF">HJG63_011346</name>
</gene>
<dbReference type="EMBL" id="JACASE010000005">
    <property type="protein sequence ID" value="KAF6466013.1"/>
    <property type="molecule type" value="Genomic_DNA"/>
</dbReference>
<name>A0A7J8H134_ROUAE</name>
<dbReference type="Proteomes" id="UP000593571">
    <property type="component" value="Unassembled WGS sequence"/>
</dbReference>
<comment type="caution">
    <text evidence="1">The sequence shown here is derived from an EMBL/GenBank/DDBJ whole genome shotgun (WGS) entry which is preliminary data.</text>
</comment>
<protein>
    <submittedName>
        <fullName evidence="1">Uncharacterized protein</fullName>
    </submittedName>
</protein>
<organism evidence="1 2">
    <name type="scientific">Rousettus aegyptiacus</name>
    <name type="common">Egyptian fruit bat</name>
    <name type="synonym">Pteropus aegyptiacus</name>
    <dbReference type="NCBI Taxonomy" id="9407"/>
    <lineage>
        <taxon>Eukaryota</taxon>
        <taxon>Metazoa</taxon>
        <taxon>Chordata</taxon>
        <taxon>Craniata</taxon>
        <taxon>Vertebrata</taxon>
        <taxon>Euteleostomi</taxon>
        <taxon>Mammalia</taxon>
        <taxon>Eutheria</taxon>
        <taxon>Laurasiatheria</taxon>
        <taxon>Chiroptera</taxon>
        <taxon>Yinpterochiroptera</taxon>
        <taxon>Pteropodoidea</taxon>
        <taxon>Pteropodidae</taxon>
        <taxon>Rousettinae</taxon>
        <taxon>Rousettus</taxon>
    </lineage>
</organism>
<dbReference type="AlphaFoldDB" id="A0A7J8H134"/>
<evidence type="ECO:0000313" key="1">
    <source>
        <dbReference type="EMBL" id="KAF6466013.1"/>
    </source>
</evidence>
<evidence type="ECO:0000313" key="2">
    <source>
        <dbReference type="Proteomes" id="UP000593571"/>
    </source>
</evidence>
<reference evidence="1 2" key="1">
    <citation type="journal article" date="2020" name="Nature">
        <title>Six reference-quality genomes reveal evolution of bat adaptations.</title>
        <authorList>
            <person name="Jebb D."/>
            <person name="Huang Z."/>
            <person name="Pippel M."/>
            <person name="Hughes G.M."/>
            <person name="Lavrichenko K."/>
            <person name="Devanna P."/>
            <person name="Winkler S."/>
            <person name="Jermiin L.S."/>
            <person name="Skirmuntt E.C."/>
            <person name="Katzourakis A."/>
            <person name="Burkitt-Gray L."/>
            <person name="Ray D.A."/>
            <person name="Sullivan K.A.M."/>
            <person name="Roscito J.G."/>
            <person name="Kirilenko B.M."/>
            <person name="Davalos L.M."/>
            <person name="Corthals A.P."/>
            <person name="Power M.L."/>
            <person name="Jones G."/>
            <person name="Ransome R.D."/>
            <person name="Dechmann D.K.N."/>
            <person name="Locatelli A.G."/>
            <person name="Puechmaille S.J."/>
            <person name="Fedrigo O."/>
            <person name="Jarvis E.D."/>
            <person name="Hiller M."/>
            <person name="Vernes S.C."/>
            <person name="Myers E.W."/>
            <person name="Teeling E.C."/>
        </authorList>
    </citation>
    <scope>NUCLEOTIDE SEQUENCE [LARGE SCALE GENOMIC DNA]</scope>
    <source>
        <strain evidence="1">MRouAeg1</strain>
        <tissue evidence="1">Muscle</tissue>
    </source>
</reference>
<accession>A0A7J8H134</accession>
<keyword evidence="2" id="KW-1185">Reference proteome</keyword>
<proteinExistence type="predicted"/>
<sequence length="170" mass="19173">MSSGANTPKCTPTHSSLTPPVPVCLPSFAHDNQMEPKGVSFLETPFPSSRRLKRPVSHGCENSRLIHTPSEVPGWTLFSESSRDERLAALVKKYLQLRNKQNPFISSLNKIALLFRSLPEILFKQTASMRNEESCTRQDIIRSKGKQSEWFFNCIRPTILVVSKVCFSPP</sequence>